<reference evidence="4" key="5">
    <citation type="submission" date="2023-07" db="EMBL/GenBank/DDBJ databases">
        <title>Complete genome sequence of Ligilactobacillus salivarius SRCM217594 isolated from Gallus gallus domesticus feces.</title>
        <authorList>
            <person name="Yang H.-G."/>
            <person name="Ryu M.-S."/>
            <person name="Ha G.-S."/>
            <person name="Yang H.-J."/>
            <person name="Jeong D.-Y."/>
        </authorList>
    </citation>
    <scope>NUCLEOTIDE SEQUENCE</scope>
    <source>
        <strain evidence="4">SRCM217594</strain>
    </source>
</reference>
<dbReference type="PANTHER" id="PTHR34989">
    <property type="entry name" value="PROTEIN HDED"/>
    <property type="match status" value="1"/>
</dbReference>
<dbReference type="PANTHER" id="PTHR34989:SF1">
    <property type="entry name" value="PROTEIN HDED"/>
    <property type="match status" value="1"/>
</dbReference>
<accession>A0A089RY26</accession>
<dbReference type="EMBL" id="CP123971">
    <property type="protein sequence ID" value="WII28507.1"/>
    <property type="molecule type" value="Genomic_DNA"/>
</dbReference>
<proteinExistence type="predicted"/>
<dbReference type="EMBL" id="JAUIQT010000001">
    <property type="protein sequence ID" value="MDN4832700.1"/>
    <property type="molecule type" value="Genomic_DNA"/>
</dbReference>
<feature type="transmembrane region" description="Helical" evidence="1">
    <location>
        <begin position="151"/>
        <end position="171"/>
    </location>
</feature>
<keyword evidence="1" id="KW-0472">Membrane</keyword>
<feature type="transmembrane region" description="Helical" evidence="1">
    <location>
        <begin position="35"/>
        <end position="56"/>
    </location>
</feature>
<evidence type="ECO:0000313" key="6">
    <source>
        <dbReference type="EMBL" id="WII28507.1"/>
    </source>
</evidence>
<reference evidence="5 9" key="3">
    <citation type="submission" date="2018-05" db="EMBL/GenBank/DDBJ databases">
        <title>Lactobacillus salivarius genome sequencing and assembly.</title>
        <authorList>
            <person name="Audisio C."/>
            <person name="Albarracin L."/>
            <person name="Torres M.J."/>
            <person name="Hebert E.M."/>
            <person name="Saavedra L."/>
        </authorList>
    </citation>
    <scope>NUCLEOTIDE SEQUENCE [LARGE SCALE GENOMIC DNA]</scope>
    <source>
        <strain evidence="5 9">A3iob</strain>
    </source>
</reference>
<dbReference type="Proteomes" id="UP000245607">
    <property type="component" value="Unassembled WGS sequence"/>
</dbReference>
<evidence type="ECO:0000313" key="7">
    <source>
        <dbReference type="Proteomes" id="UP000029488"/>
    </source>
</evidence>
<dbReference type="Pfam" id="PF03729">
    <property type="entry name" value="DUF308"/>
    <property type="match status" value="1"/>
</dbReference>
<sequence length="174" mass="19751">MYSENKRNFDVFSLVIGILLIFLGGYSLYRPDTTLAFISIMIGIIAIIKGIYELWFRRGISFWLGEKSGWLLAMGILDIILGCIFIFKIAVGASFIAIIFAIWFIFDALTQLATANFFKRLNKGYYWIIVVLSILSLIMGVMLLFNPILSALTIVWIISIYLITIGILKIIQAF</sequence>
<organism evidence="2 7">
    <name type="scientific">Ligilactobacillus salivarius</name>
    <dbReference type="NCBI Taxonomy" id="1624"/>
    <lineage>
        <taxon>Bacteria</taxon>
        <taxon>Bacillati</taxon>
        <taxon>Bacillota</taxon>
        <taxon>Bacilli</taxon>
        <taxon>Lactobacillales</taxon>
        <taxon>Lactobacillaceae</taxon>
        <taxon>Ligilactobacillus</taxon>
    </lineage>
</organism>
<evidence type="ECO:0000313" key="3">
    <source>
        <dbReference type="EMBL" id="ARU18562.1"/>
    </source>
</evidence>
<dbReference type="InterPro" id="IPR052712">
    <property type="entry name" value="Acid_resist_chaperone_HdeD"/>
</dbReference>
<dbReference type="GO" id="GO:0005886">
    <property type="term" value="C:plasma membrane"/>
    <property type="evidence" value="ECO:0007669"/>
    <property type="project" value="TreeGrafter"/>
</dbReference>
<dbReference type="RefSeq" id="WP_003709363.1">
    <property type="nucleotide sequence ID" value="NZ_CP007646.1"/>
</dbReference>
<feature type="transmembrane region" description="Helical" evidence="1">
    <location>
        <begin position="12"/>
        <end position="29"/>
    </location>
</feature>
<evidence type="ECO:0000313" key="5">
    <source>
        <dbReference type="EMBL" id="PWG54367.1"/>
    </source>
</evidence>
<feature type="transmembrane region" description="Helical" evidence="1">
    <location>
        <begin position="125"/>
        <end position="145"/>
    </location>
</feature>
<gene>
    <name evidence="3" type="ORF">B7R82_00445</name>
    <name evidence="5" type="ORF">DB362_01320</name>
    <name evidence="2" type="ORF">LSJ_1729c</name>
    <name evidence="6" type="ORF">QFE45_09045</name>
    <name evidence="4" type="ORF">QYC35_00370</name>
</gene>
<keyword evidence="1" id="KW-1133">Transmembrane helix</keyword>
<evidence type="ECO:0000313" key="9">
    <source>
        <dbReference type="Proteomes" id="UP000245607"/>
    </source>
</evidence>
<dbReference type="Proteomes" id="UP001231316">
    <property type="component" value="Chromosome"/>
</dbReference>
<feature type="transmembrane region" description="Helical" evidence="1">
    <location>
        <begin position="93"/>
        <end position="113"/>
    </location>
</feature>
<feature type="transmembrane region" description="Helical" evidence="1">
    <location>
        <begin position="68"/>
        <end position="87"/>
    </location>
</feature>
<reference evidence="2 7" key="1">
    <citation type="journal article" date="2014" name="BMC Genomics">
        <title>Unusual genome complexity in Lactobacillus salivarius JCM1046.</title>
        <authorList>
            <person name="Raftis E.J."/>
            <person name="Forde B.M."/>
            <person name="Claesson M.J."/>
            <person name="O'Toole P.W."/>
        </authorList>
    </citation>
    <scope>NUCLEOTIDE SEQUENCE [LARGE SCALE GENOMIC DNA]</scope>
    <source>
        <strain evidence="2 7">JCM1046</strain>
    </source>
</reference>
<reference evidence="6" key="4">
    <citation type="submission" date="2023-04" db="EMBL/GenBank/DDBJ databases">
        <title>Four porcine-derived lactic acid bacteria strains analyses and their evaluation as potential probiotics based on genomics.</title>
        <authorList>
            <person name="Niu D."/>
        </authorList>
    </citation>
    <scope>NUCLEOTIDE SEQUENCE</scope>
    <source>
        <strain evidence="6">ZSA5</strain>
    </source>
</reference>
<dbReference type="Proteomes" id="UP000029488">
    <property type="component" value="Chromosome"/>
</dbReference>
<reference evidence="3 8" key="2">
    <citation type="submission" date="2017-04" db="EMBL/GenBank/DDBJ databases">
        <title>Complete genome sequence of Lactobacillus salivarius ZLS006, a probiotic strain isolated from healthy piglet.</title>
        <authorList>
            <person name="Zhang D."/>
        </authorList>
    </citation>
    <scope>NUCLEOTIDE SEQUENCE [LARGE SCALE GENOMIC DNA]</scope>
    <source>
        <strain evidence="3 8">ZLS006</strain>
    </source>
</reference>
<evidence type="ECO:0000313" key="8">
    <source>
        <dbReference type="Proteomes" id="UP000195378"/>
    </source>
</evidence>
<keyword evidence="1" id="KW-0812">Transmembrane</keyword>
<dbReference type="EMBL" id="CP020858">
    <property type="protein sequence ID" value="ARU18562.1"/>
    <property type="molecule type" value="Genomic_DNA"/>
</dbReference>
<evidence type="ECO:0000313" key="4">
    <source>
        <dbReference type="EMBL" id="MDN4832700.1"/>
    </source>
</evidence>
<dbReference type="InterPro" id="IPR005325">
    <property type="entry name" value="DUF308_memb"/>
</dbReference>
<dbReference type="Proteomes" id="UP000195378">
    <property type="component" value="Chromosome"/>
</dbReference>
<evidence type="ECO:0000256" key="1">
    <source>
        <dbReference type="SAM" id="Phobius"/>
    </source>
</evidence>
<protein>
    <submittedName>
        <fullName evidence="4">DUF308 domain-containing protein</fullName>
    </submittedName>
    <submittedName>
        <fullName evidence="2">Putative membrane spanning protein</fullName>
    </submittedName>
</protein>
<dbReference type="EMBL" id="CP007646">
    <property type="protein sequence ID" value="AIR11367.1"/>
    <property type="molecule type" value="Genomic_DNA"/>
</dbReference>
<dbReference type="AlphaFoldDB" id="A0A089RY26"/>
<name>A0A089RY26_9LACO</name>
<dbReference type="Proteomes" id="UP001174888">
    <property type="component" value="Unassembled WGS sequence"/>
</dbReference>
<dbReference type="KEGG" id="lsj:LSJ_1729c"/>
<evidence type="ECO:0000313" key="2">
    <source>
        <dbReference type="EMBL" id="AIR11367.1"/>
    </source>
</evidence>
<dbReference type="EMBL" id="QFAS01000003">
    <property type="protein sequence ID" value="PWG54367.1"/>
    <property type="molecule type" value="Genomic_DNA"/>
</dbReference>